<dbReference type="InterPro" id="IPR006657">
    <property type="entry name" value="MoPterin_dinucl-bd_dom"/>
</dbReference>
<evidence type="ECO:0000256" key="3">
    <source>
        <dbReference type="ARBA" id="ARBA00022505"/>
    </source>
</evidence>
<dbReference type="GO" id="GO:0030151">
    <property type="term" value="F:molybdenum ion binding"/>
    <property type="evidence" value="ECO:0007669"/>
    <property type="project" value="TreeGrafter"/>
</dbReference>
<evidence type="ECO:0000256" key="2">
    <source>
        <dbReference type="ARBA" id="ARBA00010312"/>
    </source>
</evidence>
<keyword evidence="4" id="KW-0479">Metal-binding</keyword>
<dbReference type="Gene3D" id="3.40.50.740">
    <property type="match status" value="1"/>
</dbReference>
<feature type="domain" description="Molybdopterin oxidoreductase N-terminal" evidence="9">
    <location>
        <begin position="42"/>
        <end position="80"/>
    </location>
</feature>
<keyword evidence="5" id="KW-0560">Oxidoreductase</keyword>
<dbReference type="Pfam" id="PF01568">
    <property type="entry name" value="Molydop_binding"/>
    <property type="match status" value="1"/>
</dbReference>
<dbReference type="STRING" id="260086.SAMN05216207_102621"/>
<feature type="domain" description="Molybdopterin dinucleotide-binding" evidence="8">
    <location>
        <begin position="650"/>
        <end position="775"/>
    </location>
</feature>
<evidence type="ECO:0000259" key="8">
    <source>
        <dbReference type="Pfam" id="PF01568"/>
    </source>
</evidence>
<reference evidence="10 11" key="1">
    <citation type="submission" date="2016-10" db="EMBL/GenBank/DDBJ databases">
        <authorList>
            <person name="de Groot N.N."/>
        </authorList>
    </citation>
    <scope>NUCLEOTIDE SEQUENCE [LARGE SCALE GENOMIC DNA]</scope>
    <source>
        <strain evidence="10 11">CGMCC 4.1877</strain>
    </source>
</reference>
<evidence type="ECO:0000313" key="11">
    <source>
        <dbReference type="Proteomes" id="UP000199614"/>
    </source>
</evidence>
<comment type="cofactor">
    <cofactor evidence="1">
        <name>Mo-bis(molybdopterin guanine dinucleotide)</name>
        <dbReference type="ChEBI" id="CHEBI:60539"/>
    </cofactor>
</comment>
<dbReference type="Gene3D" id="2.40.40.20">
    <property type="match status" value="1"/>
</dbReference>
<dbReference type="Pfam" id="PF00384">
    <property type="entry name" value="Molybdopterin"/>
    <property type="match status" value="1"/>
</dbReference>
<proteinExistence type="inferred from homology"/>
<evidence type="ECO:0000259" key="9">
    <source>
        <dbReference type="Pfam" id="PF18364"/>
    </source>
</evidence>
<dbReference type="Gene3D" id="3.90.55.10">
    <property type="entry name" value="Dimethylsulfoxide Reductase, domain 3"/>
    <property type="match status" value="1"/>
</dbReference>
<dbReference type="Gene3D" id="3.40.228.10">
    <property type="entry name" value="Dimethylsulfoxide Reductase, domain 2"/>
    <property type="match status" value="1"/>
</dbReference>
<dbReference type="EMBL" id="FOUY01000026">
    <property type="protein sequence ID" value="SFN97853.1"/>
    <property type="molecule type" value="Genomic_DNA"/>
</dbReference>
<dbReference type="GO" id="GO:0009061">
    <property type="term" value="P:anaerobic respiration"/>
    <property type="evidence" value="ECO:0007669"/>
    <property type="project" value="TreeGrafter"/>
</dbReference>
<dbReference type="SUPFAM" id="SSF50692">
    <property type="entry name" value="ADC-like"/>
    <property type="match status" value="1"/>
</dbReference>
<evidence type="ECO:0000313" key="10">
    <source>
        <dbReference type="EMBL" id="SFN97853.1"/>
    </source>
</evidence>
<dbReference type="InterPro" id="IPR050612">
    <property type="entry name" value="Prok_Mopterin_Oxidored"/>
</dbReference>
<gene>
    <name evidence="10" type="ORF">SAMN05216207_102621</name>
</gene>
<dbReference type="GO" id="GO:0009055">
    <property type="term" value="F:electron transfer activity"/>
    <property type="evidence" value="ECO:0007669"/>
    <property type="project" value="TreeGrafter"/>
</dbReference>
<evidence type="ECO:0000256" key="1">
    <source>
        <dbReference type="ARBA" id="ARBA00001942"/>
    </source>
</evidence>
<dbReference type="SUPFAM" id="SSF53706">
    <property type="entry name" value="Formate dehydrogenase/DMSO reductase, domains 1-3"/>
    <property type="match status" value="1"/>
</dbReference>
<evidence type="ECO:0000256" key="4">
    <source>
        <dbReference type="ARBA" id="ARBA00022723"/>
    </source>
</evidence>
<dbReference type="Proteomes" id="UP000199614">
    <property type="component" value="Unassembled WGS sequence"/>
</dbReference>
<keyword evidence="11" id="KW-1185">Reference proteome</keyword>
<dbReference type="CDD" id="cd02793">
    <property type="entry name" value="MopB_CT_DMSOR-BSOR-TMAOR"/>
    <property type="match status" value="1"/>
</dbReference>
<evidence type="ECO:0000256" key="6">
    <source>
        <dbReference type="SAM" id="MobiDB-lite"/>
    </source>
</evidence>
<feature type="region of interest" description="Disordered" evidence="6">
    <location>
        <begin position="1"/>
        <end position="46"/>
    </location>
</feature>
<dbReference type="PANTHER" id="PTHR43742:SF10">
    <property type="entry name" value="TRIMETHYLAMINE-N-OXIDE REDUCTASE 2"/>
    <property type="match status" value="1"/>
</dbReference>
<sequence length="795" mass="85424">MGSGCRDGSTRAEWTIDTNEAAGAPAGPGGSGTRDPGTEKTHSAHWGVFRARYDGARLRVRPHPGDPDPSPVLDNVPAAVGHPARVAAPAVRRGWWERGPGRDPARGRDDYLTVSWDAVLDRLAEETRRVRSTYGDAAVYGGSYGWASAGRFHHAQGQLHRFLAVTGGYTRSVNTYSGGAAEVLLPQVLGTFDAVTRYAVTWEQVAAHTDTVLAFGGMALKNSAIAAGGVSRHVERGAMRAARDRGAVFVLVSPLRPDLPEELDATWLPIRPGTDVALMLALMHTVVAEGREDAEFLATHCDGWEQLRDHLFAAPVKDAGWAAAITGIDASTIRELAWRIAYGRTLVTVAQSLQRAEHGEQPVWGGTALAAVLGQIGLPGGGFNYGLGSLGHYGRTRNAVPVPTFSRAPNPVGSFIPVARVADMLLDPGGTYVYDGAERTYPHVRMAWWAGGNPFHHHQDLRRLRRAVAELDTLVVHDPMWTATARHADVVLPSTMTIERDDIGATSSDPLVVAMKQLVPPHGEARDDYEILADLAGRLGHGEQFTEGRTAHDWLVHMYDRTRKALADRGLDAPDFEEFWERGELELPQRPDDGGVLARFRADPQGSPLPTPSGKVQVGSATIAGHGLADHPGHPAWLEPTEAPDERHPFWLVSNQPATRLHSQLDFGAHSAAAKRSGREVVRIHPADAGGIGVVDGDVVRIHNDRGACLAAVRLSDDIRPGVVQLPTGAWWDPRPDPERPGHGDDGLCVHGNPNVLTRDRGTSALAQGCSGQLCAVAVSRYPHDPPEVGVHAAP</sequence>
<evidence type="ECO:0000259" key="7">
    <source>
        <dbReference type="Pfam" id="PF00384"/>
    </source>
</evidence>
<dbReference type="GO" id="GO:0016491">
    <property type="term" value="F:oxidoreductase activity"/>
    <property type="evidence" value="ECO:0007669"/>
    <property type="project" value="UniProtKB-KW"/>
</dbReference>
<protein>
    <submittedName>
        <fullName evidence="10">Biotin/methionine sulfoxide reductase</fullName>
    </submittedName>
</protein>
<feature type="domain" description="Molybdopterin oxidoreductase" evidence="7">
    <location>
        <begin position="85"/>
        <end position="537"/>
    </location>
</feature>
<dbReference type="GO" id="GO:0030288">
    <property type="term" value="C:outer membrane-bounded periplasmic space"/>
    <property type="evidence" value="ECO:0007669"/>
    <property type="project" value="TreeGrafter"/>
</dbReference>
<dbReference type="RefSeq" id="WP_245773719.1">
    <property type="nucleotide sequence ID" value="NZ_FOUY01000026.1"/>
</dbReference>
<dbReference type="AlphaFoldDB" id="A0A1I5DF88"/>
<dbReference type="PANTHER" id="PTHR43742">
    <property type="entry name" value="TRIMETHYLAMINE-N-OXIDE REDUCTASE"/>
    <property type="match status" value="1"/>
</dbReference>
<name>A0A1I5DF88_PSUAM</name>
<keyword evidence="3" id="KW-0500">Molybdenum</keyword>
<dbReference type="InterPro" id="IPR041954">
    <property type="entry name" value="CT_DMSOR/BSOR/TMAOR"/>
</dbReference>
<dbReference type="InterPro" id="IPR006656">
    <property type="entry name" value="Mopterin_OxRdtase"/>
</dbReference>
<evidence type="ECO:0000256" key="5">
    <source>
        <dbReference type="ARBA" id="ARBA00023002"/>
    </source>
</evidence>
<comment type="similarity">
    <text evidence="2">Belongs to the prokaryotic molybdopterin-containing oxidoreductase family.</text>
</comment>
<accession>A0A1I5DF88</accession>
<dbReference type="GO" id="GO:0043546">
    <property type="term" value="F:molybdopterin cofactor binding"/>
    <property type="evidence" value="ECO:0007669"/>
    <property type="project" value="InterPro"/>
</dbReference>
<dbReference type="InterPro" id="IPR009010">
    <property type="entry name" value="Asp_de-COase-like_dom_sf"/>
</dbReference>
<organism evidence="10 11">
    <name type="scientific">Pseudonocardia ammonioxydans</name>
    <dbReference type="NCBI Taxonomy" id="260086"/>
    <lineage>
        <taxon>Bacteria</taxon>
        <taxon>Bacillati</taxon>
        <taxon>Actinomycetota</taxon>
        <taxon>Actinomycetes</taxon>
        <taxon>Pseudonocardiales</taxon>
        <taxon>Pseudonocardiaceae</taxon>
        <taxon>Pseudonocardia</taxon>
    </lineage>
</organism>
<dbReference type="Pfam" id="PF18364">
    <property type="entry name" value="Molybdopterin_N"/>
    <property type="match status" value="1"/>
</dbReference>
<dbReference type="InterPro" id="IPR041460">
    <property type="entry name" value="Molybdopterin_N"/>
</dbReference>